<evidence type="ECO:0000256" key="8">
    <source>
        <dbReference type="ARBA" id="ARBA00047481"/>
    </source>
</evidence>
<dbReference type="InterPro" id="IPR015424">
    <property type="entry name" value="PyrdxlP-dep_Trfase"/>
</dbReference>
<evidence type="ECO:0000256" key="7">
    <source>
        <dbReference type="ARBA" id="ARBA00022898"/>
    </source>
</evidence>
<name>A0A081NAQ0_9GAMM</name>
<protein>
    <recommendedName>
        <fullName evidence="9">Histidinol-phosphate aminotransferase</fullName>
        <ecNumber evidence="9">2.6.1.9</ecNumber>
    </recommendedName>
    <alternativeName>
        <fullName evidence="9">Imidazole acetol-phosphate transaminase</fullName>
    </alternativeName>
</protein>
<evidence type="ECO:0000259" key="10">
    <source>
        <dbReference type="Pfam" id="PF00155"/>
    </source>
</evidence>
<evidence type="ECO:0000313" key="12">
    <source>
        <dbReference type="Proteomes" id="UP000028006"/>
    </source>
</evidence>
<dbReference type="CDD" id="cd00609">
    <property type="entry name" value="AAT_like"/>
    <property type="match status" value="1"/>
</dbReference>
<dbReference type="Gene3D" id="3.90.1150.10">
    <property type="entry name" value="Aspartate Aminotransferase, domain 1"/>
    <property type="match status" value="1"/>
</dbReference>
<comment type="subunit">
    <text evidence="4 9">Homodimer.</text>
</comment>
<evidence type="ECO:0000256" key="9">
    <source>
        <dbReference type="HAMAP-Rule" id="MF_01023"/>
    </source>
</evidence>
<evidence type="ECO:0000256" key="1">
    <source>
        <dbReference type="ARBA" id="ARBA00001933"/>
    </source>
</evidence>
<feature type="modified residue" description="N6-(pyridoxal phosphate)lysine" evidence="9">
    <location>
        <position position="230"/>
    </location>
</feature>
<dbReference type="NCBIfam" id="TIGR01141">
    <property type="entry name" value="hisC"/>
    <property type="match status" value="1"/>
</dbReference>
<dbReference type="InterPro" id="IPR001917">
    <property type="entry name" value="Aminotrans_II_pyridoxalP_BS"/>
</dbReference>
<dbReference type="SUPFAM" id="SSF53383">
    <property type="entry name" value="PLP-dependent transferases"/>
    <property type="match status" value="1"/>
</dbReference>
<feature type="domain" description="Aminotransferase class I/classII large" evidence="10">
    <location>
        <begin position="38"/>
        <end position="363"/>
    </location>
</feature>
<dbReference type="HAMAP" id="MF_01023">
    <property type="entry name" value="HisC_aminotrans_2"/>
    <property type="match status" value="1"/>
</dbReference>
<dbReference type="EC" id="2.6.1.9" evidence="9"/>
<evidence type="ECO:0000256" key="2">
    <source>
        <dbReference type="ARBA" id="ARBA00005011"/>
    </source>
</evidence>
<evidence type="ECO:0000256" key="3">
    <source>
        <dbReference type="ARBA" id="ARBA00007970"/>
    </source>
</evidence>
<reference evidence="11 12" key="1">
    <citation type="submission" date="2014-06" db="EMBL/GenBank/DDBJ databases">
        <title>Whole Genome Sequences of Three Symbiotic Endozoicomonas Bacteria.</title>
        <authorList>
            <person name="Neave M.J."/>
            <person name="Apprill A."/>
            <person name="Voolstra C.R."/>
        </authorList>
    </citation>
    <scope>NUCLEOTIDE SEQUENCE [LARGE SCALE GENOMIC DNA]</scope>
    <source>
        <strain evidence="11 12">LMG 24815</strain>
    </source>
</reference>
<keyword evidence="9" id="KW-0368">Histidine biosynthesis</keyword>
<comment type="pathway">
    <text evidence="2 9">Amino-acid biosynthesis; L-histidine biosynthesis; L-histidine from 5-phospho-alpha-D-ribose 1-diphosphate: step 7/9.</text>
</comment>
<dbReference type="PANTHER" id="PTHR43643">
    <property type="entry name" value="HISTIDINOL-PHOSPHATE AMINOTRANSFERASE 2"/>
    <property type="match status" value="1"/>
</dbReference>
<keyword evidence="12" id="KW-1185">Reference proteome</keyword>
<sequence>MGCDFVELAVSGVRSLSPYLPGKPIEELAREQGLDEADIVKLASNENPLGPAPSSLASIKRQLSDIARYPDGNLFNLRQALSQKLQVLPEQITFGNGSNDVLVLLAQSWLKPGVSAVFSEYAFVVYPIAVKAAGAESIVVPARNWGHDLEAMADAVREDTRMIFLANPNNPTGTAFSRDELVCFLDKVRNDIIVVLDEAYFEYVQDEKHPDGIALLNQYPNLVVTRTFSKAYGLAGSRVGYSVSSKNIASVLNKLRQPFNVNNLGEAAAVAVLEDEDYLARSRSLNSEGLEKVATGLQDQGFAYIPSKGNFITFDTGGDAMVVYQKLLEKGVIVRPVANYGMLRHLRVSIGLPEENDRFLQALAEVKEAVI</sequence>
<dbReference type="GO" id="GO:0030170">
    <property type="term" value="F:pyridoxal phosphate binding"/>
    <property type="evidence" value="ECO:0007669"/>
    <property type="project" value="InterPro"/>
</dbReference>
<dbReference type="Pfam" id="PF00155">
    <property type="entry name" value="Aminotran_1_2"/>
    <property type="match status" value="1"/>
</dbReference>
<comment type="caution">
    <text evidence="11">The sequence shown here is derived from an EMBL/GenBank/DDBJ whole genome shotgun (WGS) entry which is preliminary data.</text>
</comment>
<keyword evidence="7 9" id="KW-0663">Pyridoxal phosphate</keyword>
<keyword evidence="9" id="KW-0028">Amino-acid biosynthesis</keyword>
<dbReference type="eggNOG" id="COG0079">
    <property type="taxonomic scope" value="Bacteria"/>
</dbReference>
<organism evidence="11 12">
    <name type="scientific">Endozoicomonas montiporae</name>
    <dbReference type="NCBI Taxonomy" id="1027273"/>
    <lineage>
        <taxon>Bacteria</taxon>
        <taxon>Pseudomonadati</taxon>
        <taxon>Pseudomonadota</taxon>
        <taxon>Gammaproteobacteria</taxon>
        <taxon>Oceanospirillales</taxon>
        <taxon>Endozoicomonadaceae</taxon>
        <taxon>Endozoicomonas</taxon>
    </lineage>
</organism>
<dbReference type="InterPro" id="IPR050106">
    <property type="entry name" value="HistidinolP_aminotransfase"/>
</dbReference>
<evidence type="ECO:0000256" key="5">
    <source>
        <dbReference type="ARBA" id="ARBA00022576"/>
    </source>
</evidence>
<proteinExistence type="inferred from homology"/>
<evidence type="ECO:0000313" key="11">
    <source>
        <dbReference type="EMBL" id="KEQ15523.1"/>
    </source>
</evidence>
<dbReference type="GO" id="GO:0004400">
    <property type="term" value="F:histidinol-phosphate transaminase activity"/>
    <property type="evidence" value="ECO:0007669"/>
    <property type="project" value="UniProtKB-UniRule"/>
</dbReference>
<dbReference type="PROSITE" id="PS00599">
    <property type="entry name" value="AA_TRANSFER_CLASS_2"/>
    <property type="match status" value="1"/>
</dbReference>
<comment type="similarity">
    <text evidence="3 9">Belongs to the class-II pyridoxal-phosphate-dependent aminotransferase family. Histidinol-phosphate aminotransferase subfamily.</text>
</comment>
<accession>A0A081NAQ0</accession>
<dbReference type="AlphaFoldDB" id="A0A081NAQ0"/>
<comment type="catalytic activity">
    <reaction evidence="8 9">
        <text>L-histidinol phosphate + 2-oxoglutarate = 3-(imidazol-4-yl)-2-oxopropyl phosphate + L-glutamate</text>
        <dbReference type="Rhea" id="RHEA:23744"/>
        <dbReference type="ChEBI" id="CHEBI:16810"/>
        <dbReference type="ChEBI" id="CHEBI:29985"/>
        <dbReference type="ChEBI" id="CHEBI:57766"/>
        <dbReference type="ChEBI" id="CHEBI:57980"/>
        <dbReference type="EC" id="2.6.1.9"/>
    </reaction>
</comment>
<dbReference type="Proteomes" id="UP000028006">
    <property type="component" value="Unassembled WGS sequence"/>
</dbReference>
<gene>
    <name evidence="9" type="primary">hisC</name>
    <name evidence="11" type="ORF">GZ77_02545</name>
</gene>
<dbReference type="UniPathway" id="UPA00031">
    <property type="reaction ID" value="UER00012"/>
</dbReference>
<comment type="cofactor">
    <cofactor evidence="1 9">
        <name>pyridoxal 5'-phosphate</name>
        <dbReference type="ChEBI" id="CHEBI:597326"/>
    </cofactor>
</comment>
<dbReference type="InterPro" id="IPR015421">
    <property type="entry name" value="PyrdxlP-dep_Trfase_major"/>
</dbReference>
<dbReference type="PANTHER" id="PTHR43643:SF3">
    <property type="entry name" value="HISTIDINOL-PHOSPHATE AMINOTRANSFERASE"/>
    <property type="match status" value="1"/>
</dbReference>
<keyword evidence="6 9" id="KW-0808">Transferase</keyword>
<dbReference type="EMBL" id="JOKG01000001">
    <property type="protein sequence ID" value="KEQ15523.1"/>
    <property type="molecule type" value="Genomic_DNA"/>
</dbReference>
<dbReference type="GO" id="GO:0000105">
    <property type="term" value="P:L-histidine biosynthetic process"/>
    <property type="evidence" value="ECO:0007669"/>
    <property type="project" value="UniProtKB-UniRule"/>
</dbReference>
<dbReference type="InterPro" id="IPR005861">
    <property type="entry name" value="HisP_aminotrans"/>
</dbReference>
<dbReference type="InterPro" id="IPR004839">
    <property type="entry name" value="Aminotransferase_I/II_large"/>
</dbReference>
<dbReference type="Gene3D" id="3.40.640.10">
    <property type="entry name" value="Type I PLP-dependent aspartate aminotransferase-like (Major domain)"/>
    <property type="match status" value="1"/>
</dbReference>
<dbReference type="InterPro" id="IPR015422">
    <property type="entry name" value="PyrdxlP-dep_Trfase_small"/>
</dbReference>
<evidence type="ECO:0000256" key="4">
    <source>
        <dbReference type="ARBA" id="ARBA00011738"/>
    </source>
</evidence>
<evidence type="ECO:0000256" key="6">
    <source>
        <dbReference type="ARBA" id="ARBA00022679"/>
    </source>
</evidence>
<keyword evidence="5 9" id="KW-0032">Aminotransferase</keyword>